<gene>
    <name evidence="2" type="ORF">RDB_LOCUS11525</name>
</gene>
<evidence type="ECO:0000313" key="2">
    <source>
        <dbReference type="EMBL" id="CAE6403994.1"/>
    </source>
</evidence>
<feature type="domain" description="CHAT" evidence="1">
    <location>
        <begin position="172"/>
        <end position="450"/>
    </location>
</feature>
<sequence>MLQLRNPLDNLNTIDTLLAANLLQVATELAAFSARLEENTVTTILSDIKSRDEPTQKHHRLAERYQELVTEVRMLPGFDNFLKPAKASKLARAAQVGSLVIINMDDSRCDALVVRPGTDEIMHIPLPDLSLNIVSSIRAKLEVSLRRYNVRERGIKLKFEPEEKPEDVFEHVLATLWTCITKHVLDALGYKPQTKDLPHITWCTTGALSFLPLHASGYYDRPQAKLSDYVISSYTPTLSTLLSAIASFPQASSGILAVCQESTPGSSPLPGTKTELANIKKHIQEPLVYSQLDGHHATSQAVLSSMETHGWVHFACHAYQNTQDPTKSGFLLHEGTLHLEQIARLSFQNKGLAFLSACQTATGDKELPDEAIHLAAGMLMAGYSSVIATMWSIVDEDAPLVADEVYARLLQGGRLDAGGAARALHLAVGKLREKVGDKAFSRWVPYIHMGGCRTSDDS</sequence>
<dbReference type="EMBL" id="CAJMWW010000031">
    <property type="protein sequence ID" value="CAE6403994.1"/>
    <property type="molecule type" value="Genomic_DNA"/>
</dbReference>
<dbReference type="AlphaFoldDB" id="A0A8H3A4H2"/>
<evidence type="ECO:0000259" key="1">
    <source>
        <dbReference type="Pfam" id="PF12770"/>
    </source>
</evidence>
<name>A0A8H3A4H2_9AGAM</name>
<proteinExistence type="predicted"/>
<comment type="caution">
    <text evidence="2">The sequence shown here is derived from an EMBL/GenBank/DDBJ whole genome shotgun (WGS) entry which is preliminary data.</text>
</comment>
<accession>A0A8H3A4H2</accession>
<reference evidence="2" key="1">
    <citation type="submission" date="2021-01" db="EMBL/GenBank/DDBJ databases">
        <authorList>
            <person name="Kaushik A."/>
        </authorList>
    </citation>
    <scope>NUCLEOTIDE SEQUENCE</scope>
    <source>
        <strain evidence="2">AG3-T5</strain>
    </source>
</reference>
<organism evidence="2 3">
    <name type="scientific">Rhizoctonia solani</name>
    <dbReference type="NCBI Taxonomy" id="456999"/>
    <lineage>
        <taxon>Eukaryota</taxon>
        <taxon>Fungi</taxon>
        <taxon>Dikarya</taxon>
        <taxon>Basidiomycota</taxon>
        <taxon>Agaricomycotina</taxon>
        <taxon>Agaricomycetes</taxon>
        <taxon>Cantharellales</taxon>
        <taxon>Ceratobasidiaceae</taxon>
        <taxon>Rhizoctonia</taxon>
    </lineage>
</organism>
<dbReference type="InterPro" id="IPR024983">
    <property type="entry name" value="CHAT_dom"/>
</dbReference>
<protein>
    <recommendedName>
        <fullName evidence="1">CHAT domain-containing protein</fullName>
    </recommendedName>
</protein>
<evidence type="ECO:0000313" key="3">
    <source>
        <dbReference type="Proteomes" id="UP000663841"/>
    </source>
</evidence>
<dbReference type="Proteomes" id="UP000663841">
    <property type="component" value="Unassembled WGS sequence"/>
</dbReference>
<dbReference type="Pfam" id="PF12770">
    <property type="entry name" value="CHAT"/>
    <property type="match status" value="1"/>
</dbReference>